<dbReference type="SUPFAM" id="SSF49764">
    <property type="entry name" value="HSP20-like chaperones"/>
    <property type="match status" value="1"/>
</dbReference>
<comment type="similarity">
    <text evidence="1">Belongs to the small heat shock protein (HSP20) family.</text>
</comment>
<dbReference type="PROSITE" id="PS01031">
    <property type="entry name" value="SHSP"/>
    <property type="match status" value="1"/>
</dbReference>
<dbReference type="Proteomes" id="UP001168540">
    <property type="component" value="Unassembled WGS sequence"/>
</dbReference>
<comment type="caution">
    <text evidence="3">The sequence shown here is derived from an EMBL/GenBank/DDBJ whole genome shotgun (WGS) entry which is preliminary data.</text>
</comment>
<evidence type="ECO:0000313" key="4">
    <source>
        <dbReference type="Proteomes" id="UP001168540"/>
    </source>
</evidence>
<proteinExistence type="inferred from homology"/>
<dbReference type="EMBL" id="JAUEDK010000017">
    <property type="protein sequence ID" value="MDN0075406.1"/>
    <property type="molecule type" value="Genomic_DNA"/>
</dbReference>
<dbReference type="Gene3D" id="2.60.40.790">
    <property type="match status" value="1"/>
</dbReference>
<reference evidence="3" key="1">
    <citation type="submission" date="2023-06" db="EMBL/GenBank/DDBJ databases">
        <authorList>
            <person name="Zhang S."/>
        </authorList>
    </citation>
    <scope>NUCLEOTIDE SEQUENCE</scope>
    <source>
        <strain evidence="3">SG2303</strain>
    </source>
</reference>
<evidence type="ECO:0000313" key="3">
    <source>
        <dbReference type="EMBL" id="MDN0075406.1"/>
    </source>
</evidence>
<dbReference type="InterPro" id="IPR002068">
    <property type="entry name" value="A-crystallin/Hsp20_dom"/>
</dbReference>
<feature type="domain" description="SHSP" evidence="2">
    <location>
        <begin position="34"/>
        <end position="132"/>
    </location>
</feature>
<dbReference type="CDD" id="cd06464">
    <property type="entry name" value="ACD_sHsps-like"/>
    <property type="match status" value="1"/>
</dbReference>
<accession>A0ABT7XNM8</accession>
<dbReference type="RefSeq" id="WP_289830015.1">
    <property type="nucleotide sequence ID" value="NZ_JAUEDK010000017.1"/>
</dbReference>
<gene>
    <name evidence="3" type="ORF">QU481_10940</name>
</gene>
<sequence>MRSRHVSHWIWGDALSLLEKVELLHKRFSQSCAGNQPSWEPPVDVVESENEVILYVALPGVSATTLSVVLRPDGVTVSGLRKFPAAQAMRIHRLEIPYGKFERHIPFTLLFLEPTTQEFEDGCLVLRFRKVR</sequence>
<evidence type="ECO:0000256" key="1">
    <source>
        <dbReference type="PROSITE-ProRule" id="PRU00285"/>
    </source>
</evidence>
<dbReference type="InterPro" id="IPR008978">
    <property type="entry name" value="HSP20-like_chaperone"/>
</dbReference>
<evidence type="ECO:0000259" key="2">
    <source>
        <dbReference type="PROSITE" id="PS01031"/>
    </source>
</evidence>
<organism evidence="3 4">
    <name type="scientific">Crenobacter oryzisoli</name>
    <dbReference type="NCBI Taxonomy" id="3056844"/>
    <lineage>
        <taxon>Bacteria</taxon>
        <taxon>Pseudomonadati</taxon>
        <taxon>Pseudomonadota</taxon>
        <taxon>Betaproteobacteria</taxon>
        <taxon>Neisseriales</taxon>
        <taxon>Neisseriaceae</taxon>
        <taxon>Crenobacter</taxon>
    </lineage>
</organism>
<protein>
    <submittedName>
        <fullName evidence="3">Hsp20/alpha crystallin family protein</fullName>
    </submittedName>
</protein>
<keyword evidence="4" id="KW-1185">Reference proteome</keyword>
<name>A0ABT7XNM8_9NEIS</name>